<dbReference type="Gene3D" id="3.30.565.10">
    <property type="entry name" value="Histidine kinase-like ATPase, C-terminal domain"/>
    <property type="match status" value="1"/>
</dbReference>
<evidence type="ECO:0000256" key="7">
    <source>
        <dbReference type="ARBA" id="ARBA00022679"/>
    </source>
</evidence>
<dbReference type="PIRSF" id="PIRSF036431">
    <property type="entry name" value="STHK_DctB"/>
    <property type="match status" value="1"/>
</dbReference>
<comment type="subcellular location">
    <subcellularLocation>
        <location evidence="2">Cell inner membrane</location>
        <topology evidence="2">Multi-pass membrane protein</topology>
    </subcellularLocation>
</comment>
<evidence type="ECO:0000256" key="17">
    <source>
        <dbReference type="SAM" id="MobiDB-lite"/>
    </source>
</evidence>
<evidence type="ECO:0000256" key="9">
    <source>
        <dbReference type="ARBA" id="ARBA00022741"/>
    </source>
</evidence>
<keyword evidence="6" id="KW-0597">Phosphoprotein</keyword>
<keyword evidence="9" id="KW-0547">Nucleotide-binding</keyword>
<evidence type="ECO:0000256" key="14">
    <source>
        <dbReference type="ARBA" id="ARBA00023136"/>
    </source>
</evidence>
<feature type="transmembrane region" description="Helical" evidence="18">
    <location>
        <begin position="329"/>
        <end position="349"/>
    </location>
</feature>
<evidence type="ECO:0000256" key="13">
    <source>
        <dbReference type="ARBA" id="ARBA00023012"/>
    </source>
</evidence>
<keyword evidence="16" id="KW-0175">Coiled coil</keyword>
<evidence type="ECO:0000313" key="20">
    <source>
        <dbReference type="EMBL" id="PMS15758.1"/>
    </source>
</evidence>
<evidence type="ECO:0000256" key="12">
    <source>
        <dbReference type="ARBA" id="ARBA00022989"/>
    </source>
</evidence>
<dbReference type="Gene3D" id="6.10.250.3020">
    <property type="match status" value="1"/>
</dbReference>
<gene>
    <name evidence="20" type="ORF">C0Z19_27045</name>
</gene>
<feature type="coiled-coil region" evidence="16">
    <location>
        <begin position="355"/>
        <end position="414"/>
    </location>
</feature>
<evidence type="ECO:0000256" key="4">
    <source>
        <dbReference type="ARBA" id="ARBA00022475"/>
    </source>
</evidence>
<dbReference type="SUPFAM" id="SSF55874">
    <property type="entry name" value="ATPase domain of HSP90 chaperone/DNA topoisomerase II/histidine kinase"/>
    <property type="match status" value="1"/>
</dbReference>
<dbReference type="Gene3D" id="1.10.287.130">
    <property type="match status" value="1"/>
</dbReference>
<dbReference type="PANTHER" id="PTHR43065">
    <property type="entry name" value="SENSOR HISTIDINE KINASE"/>
    <property type="match status" value="1"/>
</dbReference>
<evidence type="ECO:0000256" key="16">
    <source>
        <dbReference type="SAM" id="Coils"/>
    </source>
</evidence>
<organism evidence="20 21">
    <name type="scientific">Trinickia soli</name>
    <dbReference type="NCBI Taxonomy" id="380675"/>
    <lineage>
        <taxon>Bacteria</taxon>
        <taxon>Pseudomonadati</taxon>
        <taxon>Pseudomonadota</taxon>
        <taxon>Betaproteobacteria</taxon>
        <taxon>Burkholderiales</taxon>
        <taxon>Burkholderiaceae</taxon>
        <taxon>Trinickia</taxon>
    </lineage>
</organism>
<sequence>MNPLRQLAASSRRLRLPARIATRLPSASQTAKALAFAALVAAGAVSAYRYAEQAETGAIIERATHRLDIDESTLKGELTRYDYLPALLSLNPEIAELLRHPQDQALIGRVNRYLAEVTTDSQAAAIYVLDLHGTTLAASNWNQPISFVGQNFSYRPYFIDALNNGTGRFYGLGSTSRLPGYFYAARIGANGQQLGVVATKISLDAIEALWKRGDETVLVADANGVVFLTSCAAWKYRTLHPLSAAARARIEAKRQYDGPGALEELGLVKRRRLTPSAEIDAIPAANPHSASTGNARQNKFVVVSRLVSGTDWHIMSLTDIAPARKSASYAALVAALGLSLAMSVTLYVLQRRKVIAQRLAMRETLERMNDDLERKVTRRTDALARANHSLRSEIAQHKRTEATLKATLEELVQAGKMALIGQMSAGVTHELNQPLAALRTLSDNALLFLQRGRPGEAESNLRVITGLIERMGTITAQLRRFSRKGPAELAPVDVERAMANALFLVELRLRKENVEVVRHIGNQGANADLKVLADANRLEQVLVNLFANALDAMLDCPVRQLTIAVRVDETDDAFATITVSDTGAGIPEDARARLFEPFFTTKPPGAGLGLGLAISAGIVRELGGTLKIDDAAASAGASFTLRLRRARIDEYQADGAAPHSPAEAQPASPKMPGAKA</sequence>
<evidence type="ECO:0000256" key="6">
    <source>
        <dbReference type="ARBA" id="ARBA00022553"/>
    </source>
</evidence>
<reference evidence="20 21" key="1">
    <citation type="submission" date="2018-01" db="EMBL/GenBank/DDBJ databases">
        <title>Whole genome analyses suggest that Burkholderia sensu lato contains two further novel genera in the rhizoxinica-symbiotica group Mycetohabitans gen. nov., and Trinickia gen. nov.: implications for the evolution of diazotrophy and nodulation in the Burkholderiaceae.</title>
        <authorList>
            <person name="Estrada-de los Santos P."/>
            <person name="Palmer M."/>
            <person name="Chavez-Ramirez B."/>
            <person name="Beukes C."/>
            <person name="Steenkamp E.T."/>
            <person name="Hirsch A.M."/>
            <person name="Manyaka P."/>
            <person name="Maluk M."/>
            <person name="Lafos M."/>
            <person name="Crook M."/>
            <person name="Gross E."/>
            <person name="Simon M.F."/>
            <person name="Bueno dos Reis Junior F."/>
            <person name="Poole P.S."/>
            <person name="Venter S.N."/>
            <person name="James E.K."/>
        </authorList>
    </citation>
    <scope>NUCLEOTIDE SEQUENCE [LARGE SCALE GENOMIC DNA]</scope>
    <source>
        <strain evidence="20 21">GP25-8</strain>
    </source>
</reference>
<evidence type="ECO:0000256" key="1">
    <source>
        <dbReference type="ARBA" id="ARBA00000085"/>
    </source>
</evidence>
<proteinExistence type="predicted"/>
<dbReference type="PROSITE" id="PS50109">
    <property type="entry name" value="HIS_KIN"/>
    <property type="match status" value="1"/>
</dbReference>
<feature type="region of interest" description="Disordered" evidence="17">
    <location>
        <begin position="652"/>
        <end position="676"/>
    </location>
</feature>
<dbReference type="EC" id="2.7.13.3" evidence="3"/>
<evidence type="ECO:0000256" key="5">
    <source>
        <dbReference type="ARBA" id="ARBA00022519"/>
    </source>
</evidence>
<dbReference type="GO" id="GO:0000155">
    <property type="term" value="F:phosphorelay sensor kinase activity"/>
    <property type="evidence" value="ECO:0007669"/>
    <property type="project" value="InterPro"/>
</dbReference>
<evidence type="ECO:0000256" key="18">
    <source>
        <dbReference type="SAM" id="Phobius"/>
    </source>
</evidence>
<evidence type="ECO:0000256" key="10">
    <source>
        <dbReference type="ARBA" id="ARBA00022777"/>
    </source>
</evidence>
<accession>A0A2N7VF25</accession>
<evidence type="ECO:0000256" key="2">
    <source>
        <dbReference type="ARBA" id="ARBA00004429"/>
    </source>
</evidence>
<dbReference type="Pfam" id="PF02518">
    <property type="entry name" value="HATPase_c"/>
    <property type="match status" value="1"/>
</dbReference>
<dbReference type="InterPro" id="IPR003594">
    <property type="entry name" value="HATPase_dom"/>
</dbReference>
<dbReference type="InterPro" id="IPR029151">
    <property type="entry name" value="Sensor-like_sf"/>
</dbReference>
<dbReference type="InterPro" id="IPR003661">
    <property type="entry name" value="HisK_dim/P_dom"/>
</dbReference>
<keyword evidence="7" id="KW-0808">Transferase</keyword>
<evidence type="ECO:0000256" key="8">
    <source>
        <dbReference type="ARBA" id="ARBA00022692"/>
    </source>
</evidence>
<dbReference type="PRINTS" id="PR00344">
    <property type="entry name" value="BCTRLSENSOR"/>
</dbReference>
<dbReference type="InterPro" id="IPR033479">
    <property type="entry name" value="dCache_1"/>
</dbReference>
<dbReference type="InterPro" id="IPR004358">
    <property type="entry name" value="Sig_transdc_His_kin-like_C"/>
</dbReference>
<dbReference type="CDD" id="cd00082">
    <property type="entry name" value="HisKA"/>
    <property type="match status" value="1"/>
</dbReference>
<name>A0A2N7VF25_9BURK</name>
<dbReference type="SMART" id="SM00388">
    <property type="entry name" value="HisKA"/>
    <property type="match status" value="1"/>
</dbReference>
<dbReference type="RefSeq" id="WP_102612906.1">
    <property type="nucleotide sequence ID" value="NZ_CADIKD010000037.1"/>
</dbReference>
<keyword evidence="8 18" id="KW-0812">Transmembrane</keyword>
<keyword evidence="21" id="KW-1185">Reference proteome</keyword>
<evidence type="ECO:0000256" key="3">
    <source>
        <dbReference type="ARBA" id="ARBA00012438"/>
    </source>
</evidence>
<dbReference type="InterPro" id="IPR017055">
    <property type="entry name" value="Sig_transdc_His_kinase_DctB"/>
</dbReference>
<dbReference type="SUPFAM" id="SSF47384">
    <property type="entry name" value="Homodimeric domain of signal transducing histidine kinase"/>
    <property type="match status" value="1"/>
</dbReference>
<dbReference type="SUPFAM" id="SSF103190">
    <property type="entry name" value="Sensory domain-like"/>
    <property type="match status" value="1"/>
</dbReference>
<protein>
    <recommendedName>
        <fullName evidence="15">C4-dicarboxylate transport sensor protein DctB</fullName>
        <ecNumber evidence="3">2.7.13.3</ecNumber>
    </recommendedName>
</protein>
<evidence type="ECO:0000256" key="15">
    <source>
        <dbReference type="ARBA" id="ARBA00073143"/>
    </source>
</evidence>
<dbReference type="Gene3D" id="3.30.450.20">
    <property type="entry name" value="PAS domain"/>
    <property type="match status" value="2"/>
</dbReference>
<keyword evidence="14 18" id="KW-0472">Membrane</keyword>
<evidence type="ECO:0000313" key="21">
    <source>
        <dbReference type="Proteomes" id="UP000235347"/>
    </source>
</evidence>
<keyword evidence="10 20" id="KW-0418">Kinase</keyword>
<dbReference type="EMBL" id="PNYB01000043">
    <property type="protein sequence ID" value="PMS15758.1"/>
    <property type="molecule type" value="Genomic_DNA"/>
</dbReference>
<comment type="catalytic activity">
    <reaction evidence="1">
        <text>ATP + protein L-histidine = ADP + protein N-phospho-L-histidine.</text>
        <dbReference type="EC" id="2.7.13.3"/>
    </reaction>
</comment>
<dbReference type="Pfam" id="PF02743">
    <property type="entry name" value="dCache_1"/>
    <property type="match status" value="1"/>
</dbReference>
<dbReference type="FunFam" id="1.10.287.130:FF:000049">
    <property type="entry name" value="C4-dicarboxylate transport sensor protein DctB"/>
    <property type="match status" value="1"/>
</dbReference>
<keyword evidence="5" id="KW-0997">Cell inner membrane</keyword>
<dbReference type="GO" id="GO:0005886">
    <property type="term" value="C:plasma membrane"/>
    <property type="evidence" value="ECO:0007669"/>
    <property type="project" value="UniProtKB-SubCell"/>
</dbReference>
<dbReference type="InterPro" id="IPR036097">
    <property type="entry name" value="HisK_dim/P_sf"/>
</dbReference>
<keyword evidence="11" id="KW-0067">ATP-binding</keyword>
<dbReference type="PANTHER" id="PTHR43065:SF46">
    <property type="entry name" value="C4-DICARBOXYLATE TRANSPORT SENSOR PROTEIN DCTB"/>
    <property type="match status" value="1"/>
</dbReference>
<evidence type="ECO:0000259" key="19">
    <source>
        <dbReference type="PROSITE" id="PS50109"/>
    </source>
</evidence>
<keyword evidence="12 18" id="KW-1133">Transmembrane helix</keyword>
<dbReference type="InterPro" id="IPR005467">
    <property type="entry name" value="His_kinase_dom"/>
</dbReference>
<dbReference type="SMART" id="SM00387">
    <property type="entry name" value="HATPase_c"/>
    <property type="match status" value="1"/>
</dbReference>
<dbReference type="InterPro" id="IPR036890">
    <property type="entry name" value="HATPase_C_sf"/>
</dbReference>
<dbReference type="Pfam" id="PF00512">
    <property type="entry name" value="HisKA"/>
    <property type="match status" value="1"/>
</dbReference>
<dbReference type="AlphaFoldDB" id="A0A2N7VF25"/>
<feature type="domain" description="Histidine kinase" evidence="19">
    <location>
        <begin position="426"/>
        <end position="647"/>
    </location>
</feature>
<keyword evidence="4" id="KW-1003">Cell membrane</keyword>
<dbReference type="Proteomes" id="UP000235347">
    <property type="component" value="Unassembled WGS sequence"/>
</dbReference>
<evidence type="ECO:0000256" key="11">
    <source>
        <dbReference type="ARBA" id="ARBA00022840"/>
    </source>
</evidence>
<keyword evidence="13" id="KW-0902">Two-component regulatory system</keyword>
<dbReference type="GO" id="GO:0005524">
    <property type="term" value="F:ATP binding"/>
    <property type="evidence" value="ECO:0007669"/>
    <property type="project" value="UniProtKB-KW"/>
</dbReference>
<comment type="caution">
    <text evidence="20">The sequence shown here is derived from an EMBL/GenBank/DDBJ whole genome shotgun (WGS) entry which is preliminary data.</text>
</comment>